<feature type="domain" description="STAS" evidence="3">
    <location>
        <begin position="12"/>
        <end position="111"/>
    </location>
</feature>
<dbReference type="Pfam" id="PF01740">
    <property type="entry name" value="STAS"/>
    <property type="match status" value="1"/>
</dbReference>
<dbReference type="Proteomes" id="UP000234857">
    <property type="component" value="Unassembled WGS sequence"/>
</dbReference>
<dbReference type="PANTHER" id="PTHR33495">
    <property type="entry name" value="ANTI-SIGMA FACTOR ANTAGONIST TM_1081-RELATED-RELATED"/>
    <property type="match status" value="1"/>
</dbReference>
<name>A0A2N5ZJ63_MUIH1</name>
<dbReference type="EMBL" id="PKTG01000055">
    <property type="protein sequence ID" value="PLX18664.1"/>
    <property type="molecule type" value="Genomic_DNA"/>
</dbReference>
<dbReference type="InterPro" id="IPR003658">
    <property type="entry name" value="Anti-sigma_ant"/>
</dbReference>
<evidence type="ECO:0000313" key="5">
    <source>
        <dbReference type="Proteomes" id="UP000234857"/>
    </source>
</evidence>
<evidence type="ECO:0000256" key="1">
    <source>
        <dbReference type="ARBA" id="ARBA00009013"/>
    </source>
</evidence>
<protein>
    <recommendedName>
        <fullName evidence="2">Anti-sigma factor antagonist</fullName>
    </recommendedName>
</protein>
<sequence>MLDIHKEQIKSDIVLLKLKGKLIYDTEEDVNLAFQELLNQEKSVFLDISELNYINSSGLGIFINLLKNVKKIGKRLIVINPSPEVKVLFEITSLDKMFEITKTLEEAIELL</sequence>
<evidence type="ECO:0000256" key="2">
    <source>
        <dbReference type="RuleBase" id="RU003749"/>
    </source>
</evidence>
<dbReference type="SUPFAM" id="SSF52091">
    <property type="entry name" value="SpoIIaa-like"/>
    <property type="match status" value="1"/>
</dbReference>
<gene>
    <name evidence="4" type="ORF">C0601_04155</name>
</gene>
<evidence type="ECO:0000313" key="4">
    <source>
        <dbReference type="EMBL" id="PLX18664.1"/>
    </source>
</evidence>
<accession>A0A2N5ZJ63</accession>
<dbReference type="InterPro" id="IPR036513">
    <property type="entry name" value="STAS_dom_sf"/>
</dbReference>
<evidence type="ECO:0000259" key="3">
    <source>
        <dbReference type="PROSITE" id="PS50801"/>
    </source>
</evidence>
<dbReference type="PROSITE" id="PS50801">
    <property type="entry name" value="STAS"/>
    <property type="match status" value="1"/>
</dbReference>
<comment type="caution">
    <text evidence="4">The sequence shown here is derived from an EMBL/GenBank/DDBJ whole genome shotgun (WGS) entry which is preliminary data.</text>
</comment>
<dbReference type="GO" id="GO:0043856">
    <property type="term" value="F:anti-sigma factor antagonist activity"/>
    <property type="evidence" value="ECO:0007669"/>
    <property type="project" value="InterPro"/>
</dbReference>
<dbReference type="InterPro" id="IPR002645">
    <property type="entry name" value="STAS_dom"/>
</dbReference>
<comment type="similarity">
    <text evidence="1 2">Belongs to the anti-sigma-factor antagonist family.</text>
</comment>
<proteinExistence type="inferred from homology"/>
<dbReference type="Gene3D" id="3.30.750.24">
    <property type="entry name" value="STAS domain"/>
    <property type="match status" value="1"/>
</dbReference>
<reference evidence="4 5" key="1">
    <citation type="submission" date="2017-11" db="EMBL/GenBank/DDBJ databases">
        <title>Genome-resolved metagenomics identifies genetic mobility, metabolic interactions, and unexpected diversity in perchlorate-reducing communities.</title>
        <authorList>
            <person name="Barnum T.P."/>
            <person name="Figueroa I.A."/>
            <person name="Carlstrom C.I."/>
            <person name="Lucas L.N."/>
            <person name="Engelbrektson A.L."/>
            <person name="Coates J.D."/>
        </authorList>
    </citation>
    <scope>NUCLEOTIDE SEQUENCE [LARGE SCALE GENOMIC DNA]</scope>
    <source>
        <strain evidence="4">BM706</strain>
    </source>
</reference>
<dbReference type="NCBIfam" id="TIGR00377">
    <property type="entry name" value="ant_ant_sig"/>
    <property type="match status" value="1"/>
</dbReference>
<dbReference type="CDD" id="cd07043">
    <property type="entry name" value="STAS_anti-anti-sigma_factors"/>
    <property type="match status" value="1"/>
</dbReference>
<organism evidence="4 5">
    <name type="scientific">Muiribacterium halophilum</name>
    <dbReference type="NCBI Taxonomy" id="2053465"/>
    <lineage>
        <taxon>Bacteria</taxon>
        <taxon>Candidatus Muiribacteriota</taxon>
        <taxon>Candidatus Muiribacteriia</taxon>
        <taxon>Candidatus Muiribacteriales</taxon>
        <taxon>Candidatus Muiribacteriaceae</taxon>
        <taxon>Candidatus Muiribacterium</taxon>
    </lineage>
</organism>
<dbReference type="AlphaFoldDB" id="A0A2N5ZJ63"/>